<evidence type="ECO:0000259" key="1">
    <source>
        <dbReference type="PROSITE" id="PS50995"/>
    </source>
</evidence>
<dbReference type="RefSeq" id="WP_133871806.1">
    <property type="nucleotide sequence ID" value="NZ_BOMD01000127.1"/>
</dbReference>
<dbReference type="AlphaFoldDB" id="A0A4V3C7D4"/>
<evidence type="ECO:0000313" key="2">
    <source>
        <dbReference type="EMBL" id="TDO37138.1"/>
    </source>
</evidence>
<dbReference type="PANTHER" id="PTHR33164:SF99">
    <property type="entry name" value="MARR FAMILY REGULATORY PROTEIN"/>
    <property type="match status" value="1"/>
</dbReference>
<dbReference type="InterPro" id="IPR039422">
    <property type="entry name" value="MarR/SlyA-like"/>
</dbReference>
<organism evidence="2 3">
    <name type="scientific">Paractinoplanes brasiliensis</name>
    <dbReference type="NCBI Taxonomy" id="52695"/>
    <lineage>
        <taxon>Bacteria</taxon>
        <taxon>Bacillati</taxon>
        <taxon>Actinomycetota</taxon>
        <taxon>Actinomycetes</taxon>
        <taxon>Micromonosporales</taxon>
        <taxon>Micromonosporaceae</taxon>
        <taxon>Paractinoplanes</taxon>
    </lineage>
</organism>
<reference evidence="2 3" key="1">
    <citation type="submission" date="2019-03" db="EMBL/GenBank/DDBJ databases">
        <title>Sequencing the genomes of 1000 actinobacteria strains.</title>
        <authorList>
            <person name="Klenk H.-P."/>
        </authorList>
    </citation>
    <scope>NUCLEOTIDE SEQUENCE [LARGE SCALE GENOMIC DNA]</scope>
    <source>
        <strain evidence="2 3">DSM 43805</strain>
    </source>
</reference>
<dbReference type="SMART" id="SM00347">
    <property type="entry name" value="HTH_MARR"/>
    <property type="match status" value="1"/>
</dbReference>
<dbReference type="GO" id="GO:0003677">
    <property type="term" value="F:DNA binding"/>
    <property type="evidence" value="ECO:0007669"/>
    <property type="project" value="UniProtKB-KW"/>
</dbReference>
<sequence>MTDTEQFDEREQRAWFGFLTMQEDLRRHINRQLLEDSGLSLSDFSVLSALVQQPDGALRVFELVGLLRWERTRLIHQVSRMVSRELLERRPAAEDSRGSRVALTERGREAVRQATPLHLRDVRRTFFDAISPRQIDMLAALSEAVLDSIADQERTDM</sequence>
<evidence type="ECO:0000313" key="3">
    <source>
        <dbReference type="Proteomes" id="UP000294901"/>
    </source>
</evidence>
<keyword evidence="3" id="KW-1185">Reference proteome</keyword>
<dbReference type="Gene3D" id="1.10.10.10">
    <property type="entry name" value="Winged helix-like DNA-binding domain superfamily/Winged helix DNA-binding domain"/>
    <property type="match status" value="1"/>
</dbReference>
<dbReference type="Proteomes" id="UP000294901">
    <property type="component" value="Unassembled WGS sequence"/>
</dbReference>
<dbReference type="GO" id="GO:0006950">
    <property type="term" value="P:response to stress"/>
    <property type="evidence" value="ECO:0007669"/>
    <property type="project" value="TreeGrafter"/>
</dbReference>
<dbReference type="SUPFAM" id="SSF46785">
    <property type="entry name" value="Winged helix' DNA-binding domain"/>
    <property type="match status" value="1"/>
</dbReference>
<protein>
    <submittedName>
        <fullName evidence="2">DNA-binding MarR family transcriptional regulator</fullName>
    </submittedName>
</protein>
<dbReference type="EMBL" id="SNWR01000001">
    <property type="protein sequence ID" value="TDO37138.1"/>
    <property type="molecule type" value="Genomic_DNA"/>
</dbReference>
<dbReference type="PANTHER" id="PTHR33164">
    <property type="entry name" value="TRANSCRIPTIONAL REGULATOR, MARR FAMILY"/>
    <property type="match status" value="1"/>
</dbReference>
<dbReference type="InterPro" id="IPR036390">
    <property type="entry name" value="WH_DNA-bd_sf"/>
</dbReference>
<dbReference type="InterPro" id="IPR036388">
    <property type="entry name" value="WH-like_DNA-bd_sf"/>
</dbReference>
<accession>A0A4V3C7D4</accession>
<comment type="caution">
    <text evidence="2">The sequence shown here is derived from an EMBL/GenBank/DDBJ whole genome shotgun (WGS) entry which is preliminary data.</text>
</comment>
<dbReference type="OrthoDB" id="5432081at2"/>
<feature type="domain" description="HTH marR-type" evidence="1">
    <location>
        <begin position="1"/>
        <end position="147"/>
    </location>
</feature>
<proteinExistence type="predicted"/>
<keyword evidence="2" id="KW-0238">DNA-binding</keyword>
<dbReference type="GO" id="GO:0003700">
    <property type="term" value="F:DNA-binding transcription factor activity"/>
    <property type="evidence" value="ECO:0007669"/>
    <property type="project" value="InterPro"/>
</dbReference>
<name>A0A4V3C7D4_9ACTN</name>
<gene>
    <name evidence="2" type="ORF">C8E87_0741</name>
</gene>
<dbReference type="PROSITE" id="PS50995">
    <property type="entry name" value="HTH_MARR_2"/>
    <property type="match status" value="1"/>
</dbReference>
<dbReference type="InterPro" id="IPR000835">
    <property type="entry name" value="HTH_MarR-typ"/>
</dbReference>